<gene>
    <name evidence="2" type="ORF">VITISV_010136</name>
</gene>
<feature type="domain" description="Transposase MuDR plant" evidence="1">
    <location>
        <begin position="167"/>
        <end position="207"/>
    </location>
</feature>
<dbReference type="EMBL" id="AM465684">
    <property type="protein sequence ID" value="CAN83434.1"/>
    <property type="molecule type" value="Genomic_DNA"/>
</dbReference>
<name>A5BNJ6_VITVI</name>
<organism evidence="2">
    <name type="scientific">Vitis vinifera</name>
    <name type="common">Grape</name>
    <dbReference type="NCBI Taxonomy" id="29760"/>
    <lineage>
        <taxon>Eukaryota</taxon>
        <taxon>Viridiplantae</taxon>
        <taxon>Streptophyta</taxon>
        <taxon>Embryophyta</taxon>
        <taxon>Tracheophyta</taxon>
        <taxon>Spermatophyta</taxon>
        <taxon>Magnoliopsida</taxon>
        <taxon>eudicotyledons</taxon>
        <taxon>Gunneridae</taxon>
        <taxon>Pentapetalae</taxon>
        <taxon>rosids</taxon>
        <taxon>Vitales</taxon>
        <taxon>Vitaceae</taxon>
        <taxon>Viteae</taxon>
        <taxon>Vitis</taxon>
    </lineage>
</organism>
<reference evidence="2" key="1">
    <citation type="journal article" date="2007" name="PLoS ONE">
        <title>The first genome sequence of an elite grapevine cultivar (Pinot noir Vitis vinifera L.): coping with a highly heterozygous genome.</title>
        <authorList>
            <person name="Velasco R."/>
            <person name="Zharkikh A."/>
            <person name="Troggio M."/>
            <person name="Cartwright D.A."/>
            <person name="Cestaro A."/>
            <person name="Pruss D."/>
            <person name="Pindo M."/>
            <person name="FitzGerald L.M."/>
            <person name="Vezzulli S."/>
            <person name="Reid J."/>
            <person name="Malacarne G."/>
            <person name="Iliev D."/>
            <person name="Coppola G."/>
            <person name="Wardell B."/>
            <person name="Micheletti D."/>
            <person name="Macalma T."/>
            <person name="Facci M."/>
            <person name="Mitchell J.T."/>
            <person name="Perazzolli M."/>
            <person name="Eldredge G."/>
            <person name="Gatto P."/>
            <person name="Oyzerski R."/>
            <person name="Moretto M."/>
            <person name="Gutin N."/>
            <person name="Stefanini M."/>
            <person name="Chen Y."/>
            <person name="Segala C."/>
            <person name="Davenport C."/>
            <person name="Dematte L."/>
            <person name="Mraz A."/>
            <person name="Battilana J."/>
            <person name="Stormo K."/>
            <person name="Costa F."/>
            <person name="Tao Q."/>
            <person name="Si-Ammour A."/>
            <person name="Harkins T."/>
            <person name="Lackey A."/>
            <person name="Perbost C."/>
            <person name="Taillon B."/>
            <person name="Stella A."/>
            <person name="Solovyev V."/>
            <person name="Fawcett J.A."/>
            <person name="Sterck L."/>
            <person name="Vandepoele K."/>
            <person name="Grando S.M."/>
            <person name="Toppo S."/>
            <person name="Moser C."/>
            <person name="Lanchbury J."/>
            <person name="Bogden R."/>
            <person name="Skolnick M."/>
            <person name="Sgaramella V."/>
            <person name="Bhatnagar S.K."/>
            <person name="Fontana P."/>
            <person name="Gutin A."/>
            <person name="Van de Peer Y."/>
            <person name="Salamini F."/>
            <person name="Viola R."/>
        </authorList>
    </citation>
    <scope>NUCLEOTIDE SEQUENCE</scope>
</reference>
<dbReference type="AlphaFoldDB" id="A5BNJ6"/>
<dbReference type="PANTHER" id="PTHR31973:SF187">
    <property type="entry name" value="MUTATOR TRANSPOSASE MUDRA PROTEIN"/>
    <property type="match status" value="1"/>
</dbReference>
<evidence type="ECO:0000259" key="1">
    <source>
        <dbReference type="Pfam" id="PF03108"/>
    </source>
</evidence>
<dbReference type="Pfam" id="PF03108">
    <property type="entry name" value="DBD_Tnp_Mut"/>
    <property type="match status" value="1"/>
</dbReference>
<sequence>MMEMLNFFIRLNCTNKLPAPLCITMDRRSENNAESMFMHGNGPVNDGSIESLNVVGDESIKKFNYEPLERSNVVEWNMNRYAIDDDYHVLDTNLTSNVQVTENRDSSNKIAQIMEIHSIMNIKDRLMNDVPTMIEEVSNNDQDMSRIGTSDCGTNNDHIEDKQIYFKKFEFRTIKSTTKLLVLQCVDNECKWRFRATKLGSSNYFQVMKYHPTHTCRLDMMSRDNRHTSSWLVGESMRQTYQVGCQYYPKDIIGDIQNKYGVQISYDKAWRAREFALNSIRGSSEESYGALPSYCYMLEQKNPGTIADIVTDVDN</sequence>
<accession>A5BNJ6</accession>
<evidence type="ECO:0000313" key="2">
    <source>
        <dbReference type="EMBL" id="CAN83434.1"/>
    </source>
</evidence>
<proteinExistence type="predicted"/>
<dbReference type="InterPro" id="IPR004332">
    <property type="entry name" value="Transposase_MuDR"/>
</dbReference>
<protein>
    <recommendedName>
        <fullName evidence="1">Transposase MuDR plant domain-containing protein</fullName>
    </recommendedName>
</protein>
<dbReference type="PANTHER" id="PTHR31973">
    <property type="entry name" value="POLYPROTEIN, PUTATIVE-RELATED"/>
    <property type="match status" value="1"/>
</dbReference>